<reference evidence="4 5" key="1">
    <citation type="submission" date="2019-03" db="EMBL/GenBank/DDBJ databases">
        <title>Genomic Encyclopedia of Type Strains, Phase IV (KMG-IV): sequencing the most valuable type-strain genomes for metagenomic binning, comparative biology and taxonomic classification.</title>
        <authorList>
            <person name="Goeker M."/>
        </authorList>
    </citation>
    <scope>NUCLEOTIDE SEQUENCE [LARGE SCALE GENOMIC DNA]</scope>
    <source>
        <strain evidence="4 5">DSM 203</strain>
    </source>
</reference>
<dbReference type="InterPro" id="IPR050706">
    <property type="entry name" value="Cyclic-di-GMP_PDE-like"/>
</dbReference>
<accession>A0A4R4A6B3</accession>
<dbReference type="InterPro" id="IPR011006">
    <property type="entry name" value="CheY-like_superfamily"/>
</dbReference>
<dbReference type="EMBL" id="SMDC01000012">
    <property type="protein sequence ID" value="TCW34164.1"/>
    <property type="molecule type" value="Genomic_DNA"/>
</dbReference>
<dbReference type="PANTHER" id="PTHR33121">
    <property type="entry name" value="CYCLIC DI-GMP PHOSPHODIESTERASE PDEF"/>
    <property type="match status" value="1"/>
</dbReference>
<feature type="domain" description="Response regulatory" evidence="2">
    <location>
        <begin position="6"/>
        <end position="125"/>
    </location>
</feature>
<evidence type="ECO:0000313" key="4">
    <source>
        <dbReference type="EMBL" id="TCW34164.1"/>
    </source>
</evidence>
<proteinExistence type="predicted"/>
<dbReference type="GO" id="GO:0071111">
    <property type="term" value="F:cyclic-guanylate-specific phosphodiesterase activity"/>
    <property type="evidence" value="ECO:0007669"/>
    <property type="project" value="InterPro"/>
</dbReference>
<dbReference type="Proteomes" id="UP000295247">
    <property type="component" value="Unassembled WGS sequence"/>
</dbReference>
<sequence length="393" mass="43397">MRHSERLLVVDDTPGVCDLIRDVAEDLGYEVQVVMSRDDFETVFTAIDPTLITLDLQFPGGDGVEILRYLADQGCAAPIVVISGFDTRVVSSAMRIGQTHGLRMLGSLRKPFSIQDLENLIAPIGVRTFKPGAADLREALDQGDILPFFQPKACLVHPGGPAICEAEALARWQHPQHGLIEPAQFIPLAESTGMILPLTWTMVEQSARQLVQWRAEGRHLSVAVNIAPAVIQDLDYPDRLAALVERAGASPEWFTLEVTESGAMRDSERAMDILTRLRLKGFNLSCDDFGTGYSSLVQLYRMPFCELKIDRSFVVDCIDQPEARVIIRASIELGHNLGLTVCAEGVETQDVFDYLHAQGCDSIQGYHVGYPVPATDLPELVREASRRLLEIES</sequence>
<evidence type="ECO:0000313" key="5">
    <source>
        <dbReference type="Proteomes" id="UP000295247"/>
    </source>
</evidence>
<feature type="domain" description="EAL" evidence="3">
    <location>
        <begin position="129"/>
        <end position="385"/>
    </location>
</feature>
<dbReference type="Pfam" id="PF00072">
    <property type="entry name" value="Response_reg"/>
    <property type="match status" value="1"/>
</dbReference>
<protein>
    <submittedName>
        <fullName evidence="4">EAL domain-containing protein (Putative c-di-GMP-specific phosphodiesterase class I)</fullName>
    </submittedName>
</protein>
<dbReference type="GO" id="GO:0000160">
    <property type="term" value="P:phosphorelay signal transduction system"/>
    <property type="evidence" value="ECO:0007669"/>
    <property type="project" value="InterPro"/>
</dbReference>
<dbReference type="RefSeq" id="WP_132230453.1">
    <property type="nucleotide sequence ID" value="NZ_NRRH01000008.1"/>
</dbReference>
<dbReference type="Pfam" id="PF00563">
    <property type="entry name" value="EAL"/>
    <property type="match status" value="1"/>
</dbReference>
<evidence type="ECO:0000256" key="1">
    <source>
        <dbReference type="PROSITE-ProRule" id="PRU00169"/>
    </source>
</evidence>
<evidence type="ECO:0000259" key="2">
    <source>
        <dbReference type="PROSITE" id="PS50110"/>
    </source>
</evidence>
<dbReference type="Gene3D" id="3.40.50.2300">
    <property type="match status" value="1"/>
</dbReference>
<evidence type="ECO:0000259" key="3">
    <source>
        <dbReference type="PROSITE" id="PS50883"/>
    </source>
</evidence>
<dbReference type="InterPro" id="IPR035919">
    <property type="entry name" value="EAL_sf"/>
</dbReference>
<dbReference type="CDD" id="cd01948">
    <property type="entry name" value="EAL"/>
    <property type="match status" value="1"/>
</dbReference>
<gene>
    <name evidence="4" type="ORF">EDC29_11216</name>
</gene>
<dbReference type="PROSITE" id="PS50110">
    <property type="entry name" value="RESPONSE_REGULATORY"/>
    <property type="match status" value="1"/>
</dbReference>
<dbReference type="AlphaFoldDB" id="A0A4R4A6B3"/>
<dbReference type="PANTHER" id="PTHR33121:SF71">
    <property type="entry name" value="OXYGEN SENSOR PROTEIN DOSP"/>
    <property type="match status" value="1"/>
</dbReference>
<organism evidence="4 5">
    <name type="scientific">Marichromatium gracile</name>
    <name type="common">Chromatium gracile</name>
    <dbReference type="NCBI Taxonomy" id="1048"/>
    <lineage>
        <taxon>Bacteria</taxon>
        <taxon>Pseudomonadati</taxon>
        <taxon>Pseudomonadota</taxon>
        <taxon>Gammaproteobacteria</taxon>
        <taxon>Chromatiales</taxon>
        <taxon>Chromatiaceae</taxon>
        <taxon>Marichromatium</taxon>
    </lineage>
</organism>
<dbReference type="SUPFAM" id="SSF141868">
    <property type="entry name" value="EAL domain-like"/>
    <property type="match status" value="1"/>
</dbReference>
<comment type="caution">
    <text evidence="4">The sequence shown here is derived from an EMBL/GenBank/DDBJ whole genome shotgun (WGS) entry which is preliminary data.</text>
</comment>
<dbReference type="SMART" id="SM00448">
    <property type="entry name" value="REC"/>
    <property type="match status" value="1"/>
</dbReference>
<keyword evidence="1" id="KW-0597">Phosphoprotein</keyword>
<dbReference type="PROSITE" id="PS50883">
    <property type="entry name" value="EAL"/>
    <property type="match status" value="1"/>
</dbReference>
<dbReference type="SUPFAM" id="SSF52172">
    <property type="entry name" value="CheY-like"/>
    <property type="match status" value="1"/>
</dbReference>
<feature type="modified residue" description="4-aspartylphosphate" evidence="1">
    <location>
        <position position="55"/>
    </location>
</feature>
<dbReference type="SMART" id="SM00052">
    <property type="entry name" value="EAL"/>
    <property type="match status" value="1"/>
</dbReference>
<dbReference type="Gene3D" id="3.20.20.450">
    <property type="entry name" value="EAL domain"/>
    <property type="match status" value="1"/>
</dbReference>
<name>A0A4R4A6B3_MARGR</name>
<dbReference type="InterPro" id="IPR001789">
    <property type="entry name" value="Sig_transdc_resp-reg_receiver"/>
</dbReference>
<dbReference type="InterPro" id="IPR001633">
    <property type="entry name" value="EAL_dom"/>
</dbReference>